<evidence type="ECO:0000256" key="2">
    <source>
        <dbReference type="ARBA" id="ARBA00022840"/>
    </source>
</evidence>
<evidence type="ECO:0000256" key="1">
    <source>
        <dbReference type="ARBA" id="ARBA00022741"/>
    </source>
</evidence>
<keyword evidence="2" id="KW-0067">ATP-binding</keyword>
<dbReference type="PROSITE" id="PS50011">
    <property type="entry name" value="PROTEIN_KINASE_DOM"/>
    <property type="match status" value="1"/>
</dbReference>
<proteinExistence type="predicted"/>
<sequence length="140" mass="15651">SSASSSSSELGGSSRVLAVLGSVFGETETGRIVTLKKVKFDNFEPESVRFMAREILILRRLNHPNVIKLQGLVTSKLYCNIHLVFEYMEHDLTGLLSDVNFTTPQNKCYMKQLLSGLDHCHARGVMHRDNKGSNLLVNNE</sequence>
<feature type="domain" description="Protein kinase" evidence="3">
    <location>
        <begin position="1"/>
        <end position="140"/>
    </location>
</feature>
<dbReference type="InterPro" id="IPR000719">
    <property type="entry name" value="Prot_kinase_dom"/>
</dbReference>
<dbReference type="PANTHER" id="PTHR24056">
    <property type="entry name" value="CELL DIVISION PROTEIN KINASE"/>
    <property type="match status" value="1"/>
</dbReference>
<dbReference type="PANTHER" id="PTHR24056:SF228">
    <property type="entry name" value="PROTEIN IMPAIRED IN BABA-INDUCED STERILITY 1"/>
    <property type="match status" value="1"/>
</dbReference>
<dbReference type="SUPFAM" id="SSF56112">
    <property type="entry name" value="Protein kinase-like (PK-like)"/>
    <property type="match status" value="1"/>
</dbReference>
<dbReference type="InterPro" id="IPR050108">
    <property type="entry name" value="CDK"/>
</dbReference>
<evidence type="ECO:0000313" key="4">
    <source>
        <dbReference type="EMBL" id="KAF3534738.1"/>
    </source>
</evidence>
<feature type="non-terminal residue" evidence="4">
    <location>
        <position position="1"/>
    </location>
</feature>
<dbReference type="InterPro" id="IPR011009">
    <property type="entry name" value="Kinase-like_dom_sf"/>
</dbReference>
<dbReference type="EMBL" id="QGKV02001507">
    <property type="protein sequence ID" value="KAF3534738.1"/>
    <property type="molecule type" value="Genomic_DNA"/>
</dbReference>
<protein>
    <recommendedName>
        <fullName evidence="3">Protein kinase domain-containing protein</fullName>
    </recommendedName>
</protein>
<keyword evidence="5" id="KW-1185">Reference proteome</keyword>
<gene>
    <name evidence="4" type="ORF">DY000_02042905</name>
</gene>
<evidence type="ECO:0000259" key="3">
    <source>
        <dbReference type="PROSITE" id="PS50011"/>
    </source>
</evidence>
<dbReference type="SMART" id="SM00220">
    <property type="entry name" value="S_TKc"/>
    <property type="match status" value="1"/>
</dbReference>
<accession>A0ABQ7BR51</accession>
<name>A0ABQ7BR51_BRACR</name>
<reference evidence="4 5" key="1">
    <citation type="journal article" date="2020" name="BMC Genomics">
        <title>Intraspecific diversification of the crop wild relative Brassica cretica Lam. using demographic model selection.</title>
        <authorList>
            <person name="Kioukis A."/>
            <person name="Michalopoulou V.A."/>
            <person name="Briers L."/>
            <person name="Pirintsos S."/>
            <person name="Studholme D.J."/>
            <person name="Pavlidis P."/>
            <person name="Sarris P.F."/>
        </authorList>
    </citation>
    <scope>NUCLEOTIDE SEQUENCE [LARGE SCALE GENOMIC DNA]</scope>
    <source>
        <strain evidence="5">cv. PFS-1207/04</strain>
    </source>
</reference>
<dbReference type="Pfam" id="PF00069">
    <property type="entry name" value="Pkinase"/>
    <property type="match status" value="1"/>
</dbReference>
<dbReference type="Gene3D" id="1.10.510.10">
    <property type="entry name" value="Transferase(Phosphotransferase) domain 1"/>
    <property type="match status" value="1"/>
</dbReference>
<dbReference type="Gene3D" id="3.30.200.20">
    <property type="entry name" value="Phosphorylase Kinase, domain 1"/>
    <property type="match status" value="1"/>
</dbReference>
<dbReference type="Proteomes" id="UP000266723">
    <property type="component" value="Unassembled WGS sequence"/>
</dbReference>
<evidence type="ECO:0000313" key="5">
    <source>
        <dbReference type="Proteomes" id="UP000266723"/>
    </source>
</evidence>
<keyword evidence="1" id="KW-0547">Nucleotide-binding</keyword>
<organism evidence="4 5">
    <name type="scientific">Brassica cretica</name>
    <name type="common">Mustard</name>
    <dbReference type="NCBI Taxonomy" id="69181"/>
    <lineage>
        <taxon>Eukaryota</taxon>
        <taxon>Viridiplantae</taxon>
        <taxon>Streptophyta</taxon>
        <taxon>Embryophyta</taxon>
        <taxon>Tracheophyta</taxon>
        <taxon>Spermatophyta</taxon>
        <taxon>Magnoliopsida</taxon>
        <taxon>eudicotyledons</taxon>
        <taxon>Gunneridae</taxon>
        <taxon>Pentapetalae</taxon>
        <taxon>rosids</taxon>
        <taxon>malvids</taxon>
        <taxon>Brassicales</taxon>
        <taxon>Brassicaceae</taxon>
        <taxon>Brassiceae</taxon>
        <taxon>Brassica</taxon>
    </lineage>
</organism>
<comment type="caution">
    <text evidence="4">The sequence shown here is derived from an EMBL/GenBank/DDBJ whole genome shotgun (WGS) entry which is preliminary data.</text>
</comment>